<evidence type="ECO:0000313" key="6">
    <source>
        <dbReference type="Proteomes" id="UP000053477"/>
    </source>
</evidence>
<dbReference type="GO" id="GO:0006606">
    <property type="term" value="P:protein import into nucleus"/>
    <property type="evidence" value="ECO:0007669"/>
    <property type="project" value="TreeGrafter"/>
</dbReference>
<proteinExistence type="inferred from homology"/>
<comment type="subcellular location">
    <subcellularLocation>
        <location evidence="1">Nucleus envelope</location>
    </subcellularLocation>
    <subcellularLocation>
        <location evidence="4">Nucleus</location>
        <location evidence="4">Nuclear pore complex</location>
    </subcellularLocation>
</comment>
<dbReference type="InterPro" id="IPR007231">
    <property type="entry name" value="Nucleoporin_int_Nup93/Nic96"/>
</dbReference>
<dbReference type="GO" id="GO:0005643">
    <property type="term" value="C:nuclear pore"/>
    <property type="evidence" value="ECO:0007669"/>
    <property type="project" value="UniProtKB-SubCell"/>
</dbReference>
<evidence type="ECO:0000256" key="4">
    <source>
        <dbReference type="RuleBase" id="RU364035"/>
    </source>
</evidence>
<evidence type="ECO:0000256" key="1">
    <source>
        <dbReference type="ARBA" id="ARBA00004259"/>
    </source>
</evidence>
<dbReference type="PANTHER" id="PTHR11225:SF4">
    <property type="entry name" value="NUCLEAR PORE COMPLEX PROTEIN NUP93"/>
    <property type="match status" value="1"/>
</dbReference>
<dbReference type="GO" id="GO:0016973">
    <property type="term" value="P:poly(A)+ mRNA export from nucleus"/>
    <property type="evidence" value="ECO:0007669"/>
    <property type="project" value="TreeGrafter"/>
</dbReference>
<organism evidence="5 6">
    <name type="scientific">Schizopora paradoxa</name>
    <dbReference type="NCBI Taxonomy" id="27342"/>
    <lineage>
        <taxon>Eukaryota</taxon>
        <taxon>Fungi</taxon>
        <taxon>Dikarya</taxon>
        <taxon>Basidiomycota</taxon>
        <taxon>Agaricomycotina</taxon>
        <taxon>Agaricomycetes</taxon>
        <taxon>Hymenochaetales</taxon>
        <taxon>Schizoporaceae</taxon>
        <taxon>Schizopora</taxon>
    </lineage>
</organism>
<dbReference type="FunCoup" id="A0A0H2S848">
    <property type="interactions" value="1041"/>
</dbReference>
<dbReference type="Pfam" id="PF04097">
    <property type="entry name" value="Nic96"/>
    <property type="match status" value="1"/>
</dbReference>
<keyword evidence="4" id="KW-0472">Membrane</keyword>
<protein>
    <recommendedName>
        <fullName evidence="4">Nuclear pore protein</fullName>
    </recommendedName>
</protein>
<keyword evidence="3 4" id="KW-0539">Nucleus</keyword>
<keyword evidence="4" id="KW-0653">Protein transport</keyword>
<dbReference type="InParanoid" id="A0A0H2S848"/>
<keyword evidence="4" id="KW-0811">Translocation</keyword>
<dbReference type="STRING" id="27342.A0A0H2S848"/>
<dbReference type="AlphaFoldDB" id="A0A0H2S848"/>
<gene>
    <name evidence="5" type="ORF">SCHPADRAFT_816347</name>
</gene>
<keyword evidence="4" id="KW-0813">Transport</keyword>
<dbReference type="EMBL" id="KQ085882">
    <property type="protein sequence ID" value="KLO20397.1"/>
    <property type="molecule type" value="Genomic_DNA"/>
</dbReference>
<comment type="similarity">
    <text evidence="2 4">Belongs to the nucleoporin interacting component (NIC) family.</text>
</comment>
<keyword evidence="4" id="KW-0509">mRNA transport</keyword>
<evidence type="ECO:0000256" key="3">
    <source>
        <dbReference type="ARBA" id="ARBA00023242"/>
    </source>
</evidence>
<evidence type="ECO:0000256" key="2">
    <source>
        <dbReference type="ARBA" id="ARBA00010186"/>
    </source>
</evidence>
<keyword evidence="4" id="KW-0906">Nuclear pore complex</keyword>
<name>A0A0H2S848_9AGAM</name>
<sequence>MADLSALLESSRALTANLSRRDLPSVNLSLDQIEAQSRRLVSRQPGTSADNDRANYILAQAHVDAPGLANSIAHLNTSTTFSPLQPLHDTDVTGYLRHAHEQNLISTIEESRRETQEEFYRVLEERSRRDWEARKKRVFEELGGRLGGDGKANGDFRKSTRTATSLLQSTSAPLSSNLQMQSKMLAYDHAVTELNKAKLRGTSYPILHTLLKISQDVSTDVSGQTSQLPQIFHTLTKITAEPPSLPPLEHAGAHILNAPVFERKYARVYLGDPESRDAVTLRKQIAKGAKEALEEQYWDVIERTIQARPTDARLGGDPSVANRVRAFLLLRYYRGGEWEDRIELVGSQPLWAKLFYLVRTGHVEEALEEAESQMRALEHREPSFVTYFKTWVESPDGRLPKAHRDHLQSIYNTHMLNSATADPFKLALFRLMGKLDPSRRSIPLVTATAEDWLWFQLAMVDEEESGGLRALAEVLMSYGERHFEGPPNQRREGMWANVLLMCGQFERAVAALDEHHETKVEAMHLGIALAYHGLLRIPSRSEASDYDILWLSPAGPPALNLASMVHRYVRPFTKHDAQHALQYVACICLSADQPDGIGKEQVEYAWSEVRKIIVLAEGAGWDELVGGLRPDGTRFSGAIEQVSSLLLLKDSEDYNEKIVRAAAGMCERERRTLEAIKLYNISGAYQTVVACLAQALGDCVSQPDGGGEEGQKDESTAREIYYHYSRLNRAAGRERDAVSMLLRIREAMAAKAAGRFEAALEAIEATELVPFDSDTARLNRRAAEFESTYHDSVKRNLPTYLPLTMEILAELHRKIKNSAMVDASKKMALDSLRIKSRSLVMFAGMLRFRMLPEVYSYLSRLDVEIAL</sequence>
<dbReference type="GO" id="GO:0017056">
    <property type="term" value="F:structural constituent of nuclear pore"/>
    <property type="evidence" value="ECO:0007669"/>
    <property type="project" value="InterPro"/>
</dbReference>
<reference evidence="5 6" key="1">
    <citation type="submission" date="2015-04" db="EMBL/GenBank/DDBJ databases">
        <title>Complete genome sequence of Schizopora paradoxa KUC8140, a cosmopolitan wood degrader in East Asia.</title>
        <authorList>
            <consortium name="DOE Joint Genome Institute"/>
            <person name="Min B."/>
            <person name="Park H."/>
            <person name="Jang Y."/>
            <person name="Kim J.-J."/>
            <person name="Kim K.H."/>
            <person name="Pangilinan J."/>
            <person name="Lipzen A."/>
            <person name="Riley R."/>
            <person name="Grigoriev I.V."/>
            <person name="Spatafora J.W."/>
            <person name="Choi I.-G."/>
        </authorList>
    </citation>
    <scope>NUCLEOTIDE SEQUENCE [LARGE SCALE GENOMIC DNA]</scope>
    <source>
        <strain evidence="5 6">KUC8140</strain>
    </source>
</reference>
<evidence type="ECO:0000313" key="5">
    <source>
        <dbReference type="EMBL" id="KLO20397.1"/>
    </source>
</evidence>
<accession>A0A0H2S848</accession>
<keyword evidence="6" id="KW-1185">Reference proteome</keyword>
<dbReference type="Proteomes" id="UP000053477">
    <property type="component" value="Unassembled WGS sequence"/>
</dbReference>
<dbReference type="OrthoDB" id="1918363at2759"/>
<dbReference type="PANTHER" id="PTHR11225">
    <property type="entry name" value="NUCLEAR PORE COMPLEX PROTEIN NUP93 NUCLEOPORIN NUP93 DEAD EYE PROTEIN"/>
    <property type="match status" value="1"/>
</dbReference>